<evidence type="ECO:0000313" key="1">
    <source>
        <dbReference type="EMBL" id="CAF1396010.1"/>
    </source>
</evidence>
<reference evidence="2" key="1">
    <citation type="submission" date="2021-02" db="EMBL/GenBank/DDBJ databases">
        <authorList>
            <person name="Nowell W R."/>
        </authorList>
    </citation>
    <scope>NUCLEOTIDE SEQUENCE</scope>
</reference>
<protein>
    <submittedName>
        <fullName evidence="2">Uncharacterized protein</fullName>
    </submittedName>
</protein>
<evidence type="ECO:0000313" key="5">
    <source>
        <dbReference type="Proteomes" id="UP000663829"/>
    </source>
</evidence>
<dbReference type="EMBL" id="CAJNOK010025911">
    <property type="protein sequence ID" value="CAF1396010.1"/>
    <property type="molecule type" value="Genomic_DNA"/>
</dbReference>
<dbReference type="EMBL" id="CAJNOQ010020466">
    <property type="protein sequence ID" value="CAF1469354.1"/>
    <property type="molecule type" value="Genomic_DNA"/>
</dbReference>
<comment type="caution">
    <text evidence="2">The sequence shown here is derived from an EMBL/GenBank/DDBJ whole genome shotgun (WGS) entry which is preliminary data.</text>
</comment>
<evidence type="ECO:0000313" key="4">
    <source>
        <dbReference type="EMBL" id="CAF4337613.1"/>
    </source>
</evidence>
<organism evidence="2 5">
    <name type="scientific">Didymodactylos carnosus</name>
    <dbReference type="NCBI Taxonomy" id="1234261"/>
    <lineage>
        <taxon>Eukaryota</taxon>
        <taxon>Metazoa</taxon>
        <taxon>Spiralia</taxon>
        <taxon>Gnathifera</taxon>
        <taxon>Rotifera</taxon>
        <taxon>Eurotatoria</taxon>
        <taxon>Bdelloidea</taxon>
        <taxon>Philodinida</taxon>
        <taxon>Philodinidae</taxon>
        <taxon>Didymodactylos</taxon>
    </lineage>
</organism>
<dbReference type="Proteomes" id="UP000681722">
    <property type="component" value="Unassembled WGS sequence"/>
</dbReference>
<keyword evidence="5" id="KW-1185">Reference proteome</keyword>
<proteinExistence type="predicted"/>
<evidence type="ECO:0000313" key="2">
    <source>
        <dbReference type="EMBL" id="CAF1469354.1"/>
    </source>
</evidence>
<dbReference type="EMBL" id="CAJOBC010085934">
    <property type="protein sequence ID" value="CAF4337613.1"/>
    <property type="molecule type" value="Genomic_DNA"/>
</dbReference>
<accession>A0A815QXS4</accession>
<name>A0A815QXS4_9BILA</name>
<sequence>MESLAAAAAVVATVSSYVKTGAEVLTFLTSLQKQPASLEMKITWPEKQFGPIVLEYHESWSHRHLQVVYNPPEYACFRNHVPSKFKTIDIKYNSQSFSGHFHAKFHNRTTVKQSEIIDYLKTAYGGYKVSCQQTKLHEYEFEMCDVVGNSCAAWFTDWQLTFVFND</sequence>
<gene>
    <name evidence="2" type="ORF">GPM918_LOCUS35403</name>
    <name evidence="1" type="ORF">OVA965_LOCUS32811</name>
    <name evidence="4" type="ORF">SRO942_LOCUS36121</name>
    <name evidence="3" type="ORF">TMI583_LOCUS33681</name>
</gene>
<dbReference type="EMBL" id="CAJOBA010047628">
    <property type="protein sequence ID" value="CAF4203503.1"/>
    <property type="molecule type" value="Genomic_DNA"/>
</dbReference>
<dbReference type="Proteomes" id="UP000677228">
    <property type="component" value="Unassembled WGS sequence"/>
</dbReference>
<dbReference type="Proteomes" id="UP000682733">
    <property type="component" value="Unassembled WGS sequence"/>
</dbReference>
<dbReference type="Proteomes" id="UP000663829">
    <property type="component" value="Unassembled WGS sequence"/>
</dbReference>
<evidence type="ECO:0000313" key="3">
    <source>
        <dbReference type="EMBL" id="CAF4203503.1"/>
    </source>
</evidence>
<dbReference type="AlphaFoldDB" id="A0A815QXS4"/>